<evidence type="ECO:0000313" key="3">
    <source>
        <dbReference type="Proteomes" id="UP000250235"/>
    </source>
</evidence>
<evidence type="ECO:0000256" key="1">
    <source>
        <dbReference type="SAM" id="MobiDB-lite"/>
    </source>
</evidence>
<feature type="region of interest" description="Disordered" evidence="1">
    <location>
        <begin position="285"/>
        <end position="321"/>
    </location>
</feature>
<gene>
    <name evidence="2" type="ORF">F511_30705</name>
</gene>
<name>A0A2Z7DGE0_9LAMI</name>
<evidence type="ECO:0000313" key="2">
    <source>
        <dbReference type="EMBL" id="KZV58433.1"/>
    </source>
</evidence>
<sequence>MLPRGSWGDVARRFTMIQWIMQTGEGVEILVVDRIRRPSSAVVQPLKCQFPRGIGRSQEPRRHQVQDLDSRKPYSAIVQRLWAEICVDITQFSLFGHLQPVGTNNMCGDLVIVHTELETEAIPAGIFDVFHQALHEDEVHPEIQYNYSSSSSEISVSIKPRYDSSISSSSSSSATRMHFTDEIPQTSQIAMPTVVLTTDFADSIAQLRTSIDKIRLEQLSTLDSIDELKAALSSKIIGLEMGFARASSHQEMVFRAELNDVRKEEGLNTLRAQLSEIIAYINRGRDDKKREESSRGPLPDYRSRPSGGGSSSEPLRKRRGL</sequence>
<reference evidence="2 3" key="1">
    <citation type="journal article" date="2015" name="Proc. Natl. Acad. Sci. U.S.A.">
        <title>The resurrection genome of Boea hygrometrica: A blueprint for survival of dehydration.</title>
        <authorList>
            <person name="Xiao L."/>
            <person name="Yang G."/>
            <person name="Zhang L."/>
            <person name="Yang X."/>
            <person name="Zhao S."/>
            <person name="Ji Z."/>
            <person name="Zhou Q."/>
            <person name="Hu M."/>
            <person name="Wang Y."/>
            <person name="Chen M."/>
            <person name="Xu Y."/>
            <person name="Jin H."/>
            <person name="Xiao X."/>
            <person name="Hu G."/>
            <person name="Bao F."/>
            <person name="Hu Y."/>
            <person name="Wan P."/>
            <person name="Li L."/>
            <person name="Deng X."/>
            <person name="Kuang T."/>
            <person name="Xiang C."/>
            <person name="Zhu J.K."/>
            <person name="Oliver M.J."/>
            <person name="He Y."/>
        </authorList>
    </citation>
    <scope>NUCLEOTIDE SEQUENCE [LARGE SCALE GENOMIC DNA]</scope>
    <source>
        <strain evidence="3">cv. XS01</strain>
    </source>
</reference>
<accession>A0A2Z7DGE0</accession>
<dbReference type="AlphaFoldDB" id="A0A2Z7DGE0"/>
<dbReference type="EMBL" id="KQ986768">
    <property type="protein sequence ID" value="KZV58433.1"/>
    <property type="molecule type" value="Genomic_DNA"/>
</dbReference>
<keyword evidence="3" id="KW-1185">Reference proteome</keyword>
<protein>
    <submittedName>
        <fullName evidence="2">Uncharacterized protein</fullName>
    </submittedName>
</protein>
<organism evidence="2 3">
    <name type="scientific">Dorcoceras hygrometricum</name>
    <dbReference type="NCBI Taxonomy" id="472368"/>
    <lineage>
        <taxon>Eukaryota</taxon>
        <taxon>Viridiplantae</taxon>
        <taxon>Streptophyta</taxon>
        <taxon>Embryophyta</taxon>
        <taxon>Tracheophyta</taxon>
        <taxon>Spermatophyta</taxon>
        <taxon>Magnoliopsida</taxon>
        <taxon>eudicotyledons</taxon>
        <taxon>Gunneridae</taxon>
        <taxon>Pentapetalae</taxon>
        <taxon>asterids</taxon>
        <taxon>lamiids</taxon>
        <taxon>Lamiales</taxon>
        <taxon>Gesneriaceae</taxon>
        <taxon>Didymocarpoideae</taxon>
        <taxon>Trichosporeae</taxon>
        <taxon>Loxocarpinae</taxon>
        <taxon>Dorcoceras</taxon>
    </lineage>
</organism>
<proteinExistence type="predicted"/>
<feature type="compositionally biased region" description="Basic and acidic residues" evidence="1">
    <location>
        <begin position="285"/>
        <end position="294"/>
    </location>
</feature>
<dbReference type="Proteomes" id="UP000250235">
    <property type="component" value="Unassembled WGS sequence"/>
</dbReference>